<evidence type="ECO:0000313" key="3">
    <source>
        <dbReference type="Proteomes" id="UP000232323"/>
    </source>
</evidence>
<reference evidence="2 3" key="1">
    <citation type="submission" date="2017-08" db="EMBL/GenBank/DDBJ databases">
        <title>Acidophilic green algal genome provides insights into adaptation to an acidic environment.</title>
        <authorList>
            <person name="Hirooka S."/>
            <person name="Hirose Y."/>
            <person name="Kanesaki Y."/>
            <person name="Higuchi S."/>
            <person name="Fujiwara T."/>
            <person name="Onuma R."/>
            <person name="Era A."/>
            <person name="Ohbayashi R."/>
            <person name="Uzuka A."/>
            <person name="Nozaki H."/>
            <person name="Yoshikawa H."/>
            <person name="Miyagishima S.Y."/>
        </authorList>
    </citation>
    <scope>NUCLEOTIDE SEQUENCE [LARGE SCALE GENOMIC DNA]</scope>
    <source>
        <strain evidence="2 3">NIES-2499</strain>
    </source>
</reference>
<sequence length="854" mass="92977">MSTEVLDGCSPLPSRATRALSGPALTSGNSKFCTLRDANIERNRPYIRSRGHHSQLTVDAGEYPWPDQQTKSACPEVTRQSQHAKSHATDSSETSLQPSFSFSPIAMSNPCNMFMQRLCRNLRDARQPDIHPHEHQQDRPGALSITQVEVGPHDTKLVTENETQRNYQGQGDEPHQEDTGNTLYADNHMQKEYPTSQAKGSGLASQHRFLVRNDCSNYGALSAPPSGRPHTPAALKASTSTCTSTSGYMRTVSLNGRPSTSGMMKIATFGEIPEAPTHPWDTPEMRRKLLSRAGKGVSIAAQNAAVIAAQAHQYAQQTESIQALSDIFSCRSCTSSMAAPSGSAGSVQLTTHASFNSASCKPWAASSPRPYASSAHAHERALSVWSENVPSHDDGKVLLGSSMQPAAQNTSEDPLLDVGDVNEAYSPSGGVGTQHHHHRMMKQRWRCVPPDVAAAVAAAAQRVQGRMADASKQGGAALLRPATSPAVNAVGMLRRLKCPGMSDGDELLLQCKDLWRQPVFCVEGVRRCDKEIARTMEDLDSTPFLGWESPQPDEGEELTLKRKVQAELKRREADAAARAAEAAVMAGASDVVVDTWRRSEAELRREICFLELGKDVKETEQEDQVGIRGSGDKFKNAFDITAVWPPNQHEERRPAGCKDPAKTSYSPGHFARGNTGSSFSSRSSRNNPSYQSNGLVRTRFGGFRRRQKVGSDFEGSEDSNEISEEDEEEETTSSSSEECSEEESGESEDDKHHNIIKSRKSHMPLPQRPAGRWHTRSSALSSFKRPDDSRASRGHEGIGALVAKEEGQGLQTTGSPHTALNPRKKPLDNSSFGRSDHETTMHPAGGKSIAISRS</sequence>
<feature type="compositionally biased region" description="Acidic residues" evidence="1">
    <location>
        <begin position="714"/>
        <end position="731"/>
    </location>
</feature>
<gene>
    <name evidence="2" type="ORF">CEUSTIGMA_g1327.t1</name>
</gene>
<keyword evidence="3" id="KW-1185">Reference proteome</keyword>
<feature type="compositionally biased region" description="Basic and acidic residues" evidence="1">
    <location>
        <begin position="784"/>
        <end position="796"/>
    </location>
</feature>
<feature type="compositionally biased region" description="Basic and acidic residues" evidence="1">
    <location>
        <begin position="648"/>
        <end position="661"/>
    </location>
</feature>
<feature type="compositionally biased region" description="Polar residues" evidence="1">
    <location>
        <begin position="67"/>
        <end position="101"/>
    </location>
</feature>
<feature type="compositionally biased region" description="Low complexity" evidence="1">
    <location>
        <begin position="677"/>
        <end position="693"/>
    </location>
</feature>
<accession>A0A250WSR2</accession>
<feature type="region of interest" description="Disordered" evidence="1">
    <location>
        <begin position="1"/>
        <end position="26"/>
    </location>
</feature>
<feature type="compositionally biased region" description="Acidic residues" evidence="1">
    <location>
        <begin position="738"/>
        <end position="748"/>
    </location>
</feature>
<comment type="caution">
    <text evidence="2">The sequence shown here is derived from an EMBL/GenBank/DDBJ whole genome shotgun (WGS) entry which is preliminary data.</text>
</comment>
<name>A0A250WSR2_9CHLO</name>
<proteinExistence type="predicted"/>
<feature type="region of interest" description="Disordered" evidence="1">
    <location>
        <begin position="643"/>
        <end position="854"/>
    </location>
</feature>
<dbReference type="Proteomes" id="UP000232323">
    <property type="component" value="Unassembled WGS sequence"/>
</dbReference>
<feature type="region of interest" description="Disordered" evidence="1">
    <location>
        <begin position="404"/>
        <end position="438"/>
    </location>
</feature>
<evidence type="ECO:0000313" key="2">
    <source>
        <dbReference type="EMBL" id="GAX73877.1"/>
    </source>
</evidence>
<feature type="compositionally biased region" description="Polar residues" evidence="1">
    <location>
        <begin position="809"/>
        <end position="818"/>
    </location>
</feature>
<dbReference type="AlphaFoldDB" id="A0A250WSR2"/>
<protein>
    <submittedName>
        <fullName evidence="2">Uncharacterized protein</fullName>
    </submittedName>
</protein>
<feature type="region of interest" description="Disordered" evidence="1">
    <location>
        <begin position="58"/>
        <end position="101"/>
    </location>
</feature>
<evidence type="ECO:0000256" key="1">
    <source>
        <dbReference type="SAM" id="MobiDB-lite"/>
    </source>
</evidence>
<dbReference type="EMBL" id="BEGY01000005">
    <property type="protein sequence ID" value="GAX73877.1"/>
    <property type="molecule type" value="Genomic_DNA"/>
</dbReference>
<organism evidence="2 3">
    <name type="scientific">Chlamydomonas eustigma</name>
    <dbReference type="NCBI Taxonomy" id="1157962"/>
    <lineage>
        <taxon>Eukaryota</taxon>
        <taxon>Viridiplantae</taxon>
        <taxon>Chlorophyta</taxon>
        <taxon>core chlorophytes</taxon>
        <taxon>Chlorophyceae</taxon>
        <taxon>CS clade</taxon>
        <taxon>Chlamydomonadales</taxon>
        <taxon>Chlamydomonadaceae</taxon>
        <taxon>Chlamydomonas</taxon>
    </lineage>
</organism>